<comment type="caution">
    <text evidence="12">The sequence shown here is derived from an EMBL/GenBank/DDBJ whole genome shotgun (WGS) entry which is preliminary data.</text>
</comment>
<dbReference type="PROSITE" id="PS00039">
    <property type="entry name" value="DEAD_ATP_HELICASE"/>
    <property type="match status" value="1"/>
</dbReference>
<dbReference type="SMART" id="SM00490">
    <property type="entry name" value="HELICc"/>
    <property type="match status" value="1"/>
</dbReference>
<dbReference type="Pfam" id="PF00271">
    <property type="entry name" value="Helicase_C"/>
    <property type="match status" value="1"/>
</dbReference>
<feature type="domain" description="Helicase C-terminal" evidence="10">
    <location>
        <begin position="451"/>
        <end position="600"/>
    </location>
</feature>
<evidence type="ECO:0000259" key="11">
    <source>
        <dbReference type="PROSITE" id="PS51195"/>
    </source>
</evidence>
<dbReference type="SUPFAM" id="SSF52540">
    <property type="entry name" value="P-loop containing nucleoside triphosphate hydrolases"/>
    <property type="match status" value="2"/>
</dbReference>
<dbReference type="EMBL" id="PKPP01004408">
    <property type="protein sequence ID" value="PWA64493.1"/>
    <property type="molecule type" value="Genomic_DNA"/>
</dbReference>
<evidence type="ECO:0000256" key="2">
    <source>
        <dbReference type="ARBA" id="ARBA00022741"/>
    </source>
</evidence>
<feature type="region of interest" description="Disordered" evidence="8">
    <location>
        <begin position="788"/>
        <end position="850"/>
    </location>
</feature>
<dbReference type="CDD" id="cd18787">
    <property type="entry name" value="SF2_C_DEAD"/>
    <property type="match status" value="1"/>
</dbReference>
<dbReference type="PROSITE" id="PS51192">
    <property type="entry name" value="HELICASE_ATP_BIND_1"/>
    <property type="match status" value="1"/>
</dbReference>
<feature type="region of interest" description="Disordered" evidence="8">
    <location>
        <begin position="606"/>
        <end position="628"/>
    </location>
</feature>
<dbReference type="GO" id="GO:0016787">
    <property type="term" value="F:hydrolase activity"/>
    <property type="evidence" value="ECO:0007669"/>
    <property type="project" value="UniProtKB-KW"/>
</dbReference>
<dbReference type="InterPro" id="IPR000629">
    <property type="entry name" value="RNA-helicase_DEAD-box_CS"/>
</dbReference>
<dbReference type="AlphaFoldDB" id="A0A2U1MTA6"/>
<dbReference type="FunFam" id="3.40.50.300:FF:000079">
    <property type="entry name" value="probable ATP-dependent RNA helicase DDX17"/>
    <property type="match status" value="1"/>
</dbReference>
<feature type="region of interest" description="Disordered" evidence="8">
    <location>
        <begin position="47"/>
        <end position="68"/>
    </location>
</feature>
<evidence type="ECO:0000256" key="5">
    <source>
        <dbReference type="ARBA" id="ARBA00022840"/>
    </source>
</evidence>
<evidence type="ECO:0000256" key="1">
    <source>
        <dbReference type="ARBA" id="ARBA00012552"/>
    </source>
</evidence>
<dbReference type="Pfam" id="PF00270">
    <property type="entry name" value="DEAD"/>
    <property type="match status" value="1"/>
</dbReference>
<feature type="domain" description="DEAD-box RNA helicase Q" evidence="11">
    <location>
        <begin position="220"/>
        <end position="248"/>
    </location>
</feature>
<feature type="compositionally biased region" description="Basic residues" evidence="8">
    <location>
        <begin position="607"/>
        <end position="622"/>
    </location>
</feature>
<evidence type="ECO:0000259" key="10">
    <source>
        <dbReference type="PROSITE" id="PS51194"/>
    </source>
</evidence>
<proteinExistence type="predicted"/>
<organism evidence="12 13">
    <name type="scientific">Artemisia annua</name>
    <name type="common">Sweet wormwood</name>
    <dbReference type="NCBI Taxonomy" id="35608"/>
    <lineage>
        <taxon>Eukaryota</taxon>
        <taxon>Viridiplantae</taxon>
        <taxon>Streptophyta</taxon>
        <taxon>Embryophyta</taxon>
        <taxon>Tracheophyta</taxon>
        <taxon>Spermatophyta</taxon>
        <taxon>Magnoliopsida</taxon>
        <taxon>eudicotyledons</taxon>
        <taxon>Gunneridae</taxon>
        <taxon>Pentapetalae</taxon>
        <taxon>asterids</taxon>
        <taxon>campanulids</taxon>
        <taxon>Asterales</taxon>
        <taxon>Asteraceae</taxon>
        <taxon>Asteroideae</taxon>
        <taxon>Anthemideae</taxon>
        <taxon>Artemisiinae</taxon>
        <taxon>Artemisia</taxon>
    </lineage>
</organism>
<feature type="compositionally biased region" description="Low complexity" evidence="8">
    <location>
        <begin position="801"/>
        <end position="817"/>
    </location>
</feature>
<dbReference type="InterPro" id="IPR001650">
    <property type="entry name" value="Helicase_C-like"/>
</dbReference>
<dbReference type="InterPro" id="IPR011545">
    <property type="entry name" value="DEAD/DEAH_box_helicase_dom"/>
</dbReference>
<sequence>MSKRKFGFEGFGINKQPTYTFEHPQQKPRLFVPSSSTHDHYEDTDLDNIEYSEPNTNTNENNAQNPEPDEIDPLDAFMEGIHEEMKIAPKAKAKVEDKYLDEDDDPMDSYLKMKKDVGLTLASDALNAGYNSDEEVYAAAKAVDAGLLEYDEDDNPIVVDRKRIEPIAALDHSGIDYEAFNKDFYEEKPSVSGMSEEDVAEYRKSLAIRVSGLDVPRPIKTFAEAGFSVELMKAIAKQAYEKPTPIQCQSLPVVLSGRDIIGIAKTGSGKTAAFVLPMIVHIMDQPELAKGEGPIGVICAPTRELAHQIYLEAKKFAKAYGVRVSAVYGGMSKLEQFKELKSGCEIVVATPGRLIDLLKMKACTMSRATYLVLDEADRMFDLGFEPQIRSIVGQIRPDRQTLLFSATMPRKIEKLAREILTDPVRVTVGEIGMANEDITQEVQVLPSDTEKLPWLLEKLPGLIDNGDVLVFASKKATVDEIESQLSQNGFKVAALHGDKDQSSRMETLQKFKAGIYHVLVATDVAARGLDIKSIKSVVNYDIARDMDMHVHRIGRTGRAGDKDGTAYTLITLKEARFAGELVNSLIAAGQNVPMELTDLAMKDGRYRSKRDARKGGGKRAKGRGGGNRGVRGVDFGLGIGYNTEPKVTSAAPSGRSSAVNSLRAGVMTQFKSSFVAASSNSQNQGLNNSSKKMVLPGFVSGGSIGGGGKRAKGRGGGNRGVRGVDFGLGIGYNTEPKVTSAAPSGRSSAVNSLRAGVMTQFKSSFVAASSNSQNQGLNNSSKKMVLPGFVSGGSIGGGTGAPSSQTTSSSPSPMPAGNTTNQNREQGSQGSSDRSRDRPRERRRPSGWDR</sequence>
<keyword evidence="6" id="KW-0694">RNA-binding</keyword>
<dbReference type="GO" id="GO:0003724">
    <property type="term" value="F:RNA helicase activity"/>
    <property type="evidence" value="ECO:0007669"/>
    <property type="project" value="UniProtKB-EC"/>
</dbReference>
<evidence type="ECO:0000259" key="9">
    <source>
        <dbReference type="PROSITE" id="PS51192"/>
    </source>
</evidence>
<protein>
    <recommendedName>
        <fullName evidence="1">RNA helicase</fullName>
        <ecNumber evidence="1">3.6.4.13</ecNumber>
    </recommendedName>
</protein>
<dbReference type="PROSITE" id="PS51195">
    <property type="entry name" value="Q_MOTIF"/>
    <property type="match status" value="1"/>
</dbReference>
<dbReference type="STRING" id="35608.A0A2U1MTA6"/>
<dbReference type="Gene3D" id="3.40.50.300">
    <property type="entry name" value="P-loop containing nucleotide triphosphate hydrolases"/>
    <property type="match status" value="2"/>
</dbReference>
<accession>A0A2U1MTA6</accession>
<evidence type="ECO:0000256" key="4">
    <source>
        <dbReference type="ARBA" id="ARBA00022806"/>
    </source>
</evidence>
<keyword evidence="2" id="KW-0547">Nucleotide-binding</keyword>
<feature type="domain" description="Helicase ATP-binding" evidence="9">
    <location>
        <begin position="251"/>
        <end position="426"/>
    </location>
</feature>
<dbReference type="SMART" id="SM00487">
    <property type="entry name" value="DEXDc"/>
    <property type="match status" value="1"/>
</dbReference>
<evidence type="ECO:0000313" key="12">
    <source>
        <dbReference type="EMBL" id="PWA64493.1"/>
    </source>
</evidence>
<name>A0A2U1MTA6_ARTAN</name>
<evidence type="ECO:0000256" key="6">
    <source>
        <dbReference type="ARBA" id="ARBA00022884"/>
    </source>
</evidence>
<feature type="compositionally biased region" description="Basic and acidic residues" evidence="8">
    <location>
        <begin position="833"/>
        <end position="850"/>
    </location>
</feature>
<dbReference type="GO" id="GO:0003723">
    <property type="term" value="F:RNA binding"/>
    <property type="evidence" value="ECO:0007669"/>
    <property type="project" value="UniProtKB-KW"/>
</dbReference>
<evidence type="ECO:0000313" key="13">
    <source>
        <dbReference type="Proteomes" id="UP000245207"/>
    </source>
</evidence>
<dbReference type="GO" id="GO:0005524">
    <property type="term" value="F:ATP binding"/>
    <property type="evidence" value="ECO:0007669"/>
    <property type="project" value="UniProtKB-KW"/>
</dbReference>
<keyword evidence="4" id="KW-0347">Helicase</keyword>
<dbReference type="Proteomes" id="UP000245207">
    <property type="component" value="Unassembled WGS sequence"/>
</dbReference>
<feature type="compositionally biased region" description="Gly residues" evidence="8">
    <location>
        <begin position="790"/>
        <end position="800"/>
    </location>
</feature>
<gene>
    <name evidence="12" type="ORF">CTI12_AA340060</name>
</gene>
<dbReference type="EC" id="3.6.4.13" evidence="1"/>
<evidence type="ECO:0000256" key="7">
    <source>
        <dbReference type="PROSITE-ProRule" id="PRU00552"/>
    </source>
</evidence>
<dbReference type="PROSITE" id="PS51194">
    <property type="entry name" value="HELICASE_CTER"/>
    <property type="match status" value="1"/>
</dbReference>
<dbReference type="InterPro" id="IPR014001">
    <property type="entry name" value="Helicase_ATP-bd"/>
</dbReference>
<dbReference type="PANTHER" id="PTHR47958">
    <property type="entry name" value="ATP-DEPENDENT RNA HELICASE DBP3"/>
    <property type="match status" value="1"/>
</dbReference>
<dbReference type="InterPro" id="IPR027417">
    <property type="entry name" value="P-loop_NTPase"/>
</dbReference>
<reference evidence="12 13" key="1">
    <citation type="journal article" date="2018" name="Mol. Plant">
        <title>The genome of Artemisia annua provides insight into the evolution of Asteraceae family and artemisinin biosynthesis.</title>
        <authorList>
            <person name="Shen Q."/>
            <person name="Zhang L."/>
            <person name="Liao Z."/>
            <person name="Wang S."/>
            <person name="Yan T."/>
            <person name="Shi P."/>
            <person name="Liu M."/>
            <person name="Fu X."/>
            <person name="Pan Q."/>
            <person name="Wang Y."/>
            <person name="Lv Z."/>
            <person name="Lu X."/>
            <person name="Zhang F."/>
            <person name="Jiang W."/>
            <person name="Ma Y."/>
            <person name="Chen M."/>
            <person name="Hao X."/>
            <person name="Li L."/>
            <person name="Tang Y."/>
            <person name="Lv G."/>
            <person name="Zhou Y."/>
            <person name="Sun X."/>
            <person name="Brodelius P.E."/>
            <person name="Rose J.K.C."/>
            <person name="Tang K."/>
        </authorList>
    </citation>
    <scope>NUCLEOTIDE SEQUENCE [LARGE SCALE GENOMIC DNA]</scope>
    <source>
        <strain evidence="13">cv. Huhao1</strain>
        <tissue evidence="12">Leaf</tissue>
    </source>
</reference>
<feature type="compositionally biased region" description="Low complexity" evidence="8">
    <location>
        <begin position="53"/>
        <end position="66"/>
    </location>
</feature>
<feature type="short sequence motif" description="Q motif" evidence="7">
    <location>
        <begin position="220"/>
        <end position="248"/>
    </location>
</feature>
<evidence type="ECO:0000256" key="8">
    <source>
        <dbReference type="SAM" id="MobiDB-lite"/>
    </source>
</evidence>
<dbReference type="CDD" id="cd17952">
    <property type="entry name" value="DEADc_DDX42"/>
    <property type="match status" value="1"/>
</dbReference>
<keyword evidence="13" id="KW-1185">Reference proteome</keyword>
<evidence type="ECO:0000256" key="3">
    <source>
        <dbReference type="ARBA" id="ARBA00022801"/>
    </source>
</evidence>
<dbReference type="OrthoDB" id="196131at2759"/>
<keyword evidence="3 12" id="KW-0378">Hydrolase</keyword>
<dbReference type="InterPro" id="IPR014014">
    <property type="entry name" value="RNA_helicase_DEAD_Q_motif"/>
</dbReference>
<keyword evidence="5" id="KW-0067">ATP-binding</keyword>